<dbReference type="AlphaFoldDB" id="A0A8S1J6B4"/>
<dbReference type="Gene3D" id="2.10.220.10">
    <property type="entry name" value="Hormone Receptor, Insulin-like Growth Factor Receptor 1, Chain A, domain 2"/>
    <property type="match status" value="1"/>
</dbReference>
<keyword evidence="2" id="KW-0812">Transmembrane</keyword>
<evidence type="ECO:0000313" key="3">
    <source>
        <dbReference type="EMBL" id="CAD7699064.1"/>
    </source>
</evidence>
<evidence type="ECO:0000313" key="4">
    <source>
        <dbReference type="Proteomes" id="UP000708148"/>
    </source>
</evidence>
<dbReference type="Proteomes" id="UP000708148">
    <property type="component" value="Unassembled WGS sequence"/>
</dbReference>
<name>A0A8S1J6B4_9CHLO</name>
<protein>
    <submittedName>
        <fullName evidence="3">Uncharacterized protein</fullName>
    </submittedName>
</protein>
<accession>A0A8S1J6B4</accession>
<feature type="compositionally biased region" description="Basic and acidic residues" evidence="1">
    <location>
        <begin position="89"/>
        <end position="103"/>
    </location>
</feature>
<organism evidence="3 4">
    <name type="scientific">Ostreobium quekettii</name>
    <dbReference type="NCBI Taxonomy" id="121088"/>
    <lineage>
        <taxon>Eukaryota</taxon>
        <taxon>Viridiplantae</taxon>
        <taxon>Chlorophyta</taxon>
        <taxon>core chlorophytes</taxon>
        <taxon>Ulvophyceae</taxon>
        <taxon>TCBD clade</taxon>
        <taxon>Bryopsidales</taxon>
        <taxon>Ostreobineae</taxon>
        <taxon>Ostreobiaceae</taxon>
        <taxon>Ostreobium</taxon>
    </lineage>
</organism>
<feature type="region of interest" description="Disordered" evidence="1">
    <location>
        <begin position="84"/>
        <end position="109"/>
    </location>
</feature>
<keyword evidence="4" id="KW-1185">Reference proteome</keyword>
<keyword evidence="2" id="KW-1133">Transmembrane helix</keyword>
<feature type="transmembrane region" description="Helical" evidence="2">
    <location>
        <begin position="24"/>
        <end position="42"/>
    </location>
</feature>
<keyword evidence="2" id="KW-0472">Membrane</keyword>
<reference evidence="3" key="1">
    <citation type="submission" date="2020-12" db="EMBL/GenBank/DDBJ databases">
        <authorList>
            <person name="Iha C."/>
        </authorList>
    </citation>
    <scope>NUCLEOTIDE SEQUENCE</scope>
</reference>
<dbReference type="OrthoDB" id="10060424at2759"/>
<comment type="caution">
    <text evidence="3">The sequence shown here is derived from an EMBL/GenBank/DDBJ whole genome shotgun (WGS) entry which is preliminary data.</text>
</comment>
<dbReference type="InterPro" id="IPR006212">
    <property type="entry name" value="Furin_repeat"/>
</dbReference>
<dbReference type="EMBL" id="CAJHUC010000949">
    <property type="protein sequence ID" value="CAD7699064.1"/>
    <property type="molecule type" value="Genomic_DNA"/>
</dbReference>
<gene>
    <name evidence="3" type="ORF">OSTQU699_LOCUS4422</name>
</gene>
<dbReference type="InterPro" id="IPR009030">
    <property type="entry name" value="Growth_fac_rcpt_cys_sf"/>
</dbReference>
<sequence length="280" mass="30860">MPMRQCDFGPEKAVRPCTVDDFRFYRTIAILAIVAVFLATGADARRRSDDSDGDCGSLHEKCCRWRTCDDGLVCKGTYGNRKCVQNSDKQSEDSEDSKSKKSNDCPSGQYRNRRWRCQDCDANCDSAPGSCVDLQGCKACKPGYKLDAWRRCAQDCQNGLDPVTGQCVPDGQCPSGKYKHGTKDSWSCEKCDRNCAPGKCLDFKNCVKCEDGYGAKVEGDCRMVCSRDGSEEIVDGVCACKAGFFRNDEGNCECPANHVKIQGECTSCGEGMIVKRNRFA</sequence>
<evidence type="ECO:0000256" key="1">
    <source>
        <dbReference type="SAM" id="MobiDB-lite"/>
    </source>
</evidence>
<proteinExistence type="predicted"/>
<dbReference type="SMART" id="SM00261">
    <property type="entry name" value="FU"/>
    <property type="match status" value="2"/>
</dbReference>
<dbReference type="SUPFAM" id="SSF57184">
    <property type="entry name" value="Growth factor receptor domain"/>
    <property type="match status" value="2"/>
</dbReference>
<evidence type="ECO:0000256" key="2">
    <source>
        <dbReference type="SAM" id="Phobius"/>
    </source>
</evidence>